<sequence length="160" mass="18737">MTERYKRKPNTNCFVCKKAIYRRPSEIEKNEGRVYCSVNCYGIACRKEKPCIVCKKLILAGLNKKTCGRSCANIQRAGIKYKIGSPRDKVKSQQALKLRLLKARGTKCERCNYVKYEILQIHHKDRNRNHNDLSNLELICPNCHYEEHFLENSWLKNKSV</sequence>
<gene>
    <name evidence="2" type="ORF">US50_C0043G0006</name>
</gene>
<dbReference type="SMART" id="SM00507">
    <property type="entry name" value="HNHc"/>
    <property type="match status" value="1"/>
</dbReference>
<evidence type="ECO:0000313" key="3">
    <source>
        <dbReference type="Proteomes" id="UP000033876"/>
    </source>
</evidence>
<comment type="caution">
    <text evidence="2">The sequence shown here is derived from an EMBL/GenBank/DDBJ whole genome shotgun (WGS) entry which is preliminary data.</text>
</comment>
<dbReference type="EMBL" id="LBTF01000043">
    <property type="protein sequence ID" value="KKQ34574.1"/>
    <property type="molecule type" value="Genomic_DNA"/>
</dbReference>
<name>A0A0G0JCR6_9BACT</name>
<dbReference type="InterPro" id="IPR002711">
    <property type="entry name" value="HNH"/>
</dbReference>
<protein>
    <submittedName>
        <fullName evidence="2">HNH nuclease</fullName>
    </submittedName>
</protein>
<organism evidence="2 3">
    <name type="scientific">Candidatus Nomurabacteria bacterium GW2011_GWB1_37_5</name>
    <dbReference type="NCBI Taxonomy" id="1618742"/>
    <lineage>
        <taxon>Bacteria</taxon>
        <taxon>Candidatus Nomuraibacteriota</taxon>
    </lineage>
</organism>
<dbReference type="Proteomes" id="UP000033876">
    <property type="component" value="Unassembled WGS sequence"/>
</dbReference>
<dbReference type="GO" id="GO:0008270">
    <property type="term" value="F:zinc ion binding"/>
    <property type="evidence" value="ECO:0007669"/>
    <property type="project" value="InterPro"/>
</dbReference>
<evidence type="ECO:0000313" key="2">
    <source>
        <dbReference type="EMBL" id="KKQ34574.1"/>
    </source>
</evidence>
<dbReference type="InterPro" id="IPR003615">
    <property type="entry name" value="HNH_nuc"/>
</dbReference>
<proteinExistence type="predicted"/>
<dbReference type="GO" id="GO:0004519">
    <property type="term" value="F:endonuclease activity"/>
    <property type="evidence" value="ECO:0007669"/>
    <property type="project" value="InterPro"/>
</dbReference>
<evidence type="ECO:0000259" key="1">
    <source>
        <dbReference type="SMART" id="SM00507"/>
    </source>
</evidence>
<reference evidence="2 3" key="1">
    <citation type="journal article" date="2015" name="Nature">
        <title>rRNA introns, odd ribosomes, and small enigmatic genomes across a large radiation of phyla.</title>
        <authorList>
            <person name="Brown C.T."/>
            <person name="Hug L.A."/>
            <person name="Thomas B.C."/>
            <person name="Sharon I."/>
            <person name="Castelle C.J."/>
            <person name="Singh A."/>
            <person name="Wilkins M.J."/>
            <person name="Williams K.H."/>
            <person name="Banfield J.F."/>
        </authorList>
    </citation>
    <scope>NUCLEOTIDE SEQUENCE [LARGE SCALE GENOMIC DNA]</scope>
</reference>
<feature type="domain" description="HNH nuclease" evidence="1">
    <location>
        <begin position="96"/>
        <end position="145"/>
    </location>
</feature>
<dbReference type="CDD" id="cd00085">
    <property type="entry name" value="HNHc"/>
    <property type="match status" value="1"/>
</dbReference>
<dbReference type="AlphaFoldDB" id="A0A0G0JCR6"/>
<dbReference type="GO" id="GO:0003676">
    <property type="term" value="F:nucleic acid binding"/>
    <property type="evidence" value="ECO:0007669"/>
    <property type="project" value="InterPro"/>
</dbReference>
<accession>A0A0G0JCR6</accession>
<dbReference type="Pfam" id="PF01844">
    <property type="entry name" value="HNH"/>
    <property type="match status" value="1"/>
</dbReference>